<gene>
    <name evidence="1" type="ORF">K7C98_12625</name>
</gene>
<sequence>MIELPTLAGRGMTIEEMSHRGEIVGVVLSGGGQVPTRCHGGDERVVDALPSDALGGEPGDIDEHGRLLGAYRRAA</sequence>
<name>A0ABS7TPV2_9BACT</name>
<dbReference type="EMBL" id="JAIRAU010000011">
    <property type="protein sequence ID" value="MBZ5710101.1"/>
    <property type="molecule type" value="Genomic_DNA"/>
</dbReference>
<evidence type="ECO:0000313" key="1">
    <source>
        <dbReference type="EMBL" id="MBZ5710101.1"/>
    </source>
</evidence>
<evidence type="ECO:0000313" key="2">
    <source>
        <dbReference type="Proteomes" id="UP001139031"/>
    </source>
</evidence>
<keyword evidence="2" id="KW-1185">Reference proteome</keyword>
<proteinExistence type="predicted"/>
<dbReference type="RefSeq" id="WP_224191870.1">
    <property type="nucleotide sequence ID" value="NZ_JAIRAU010000011.1"/>
</dbReference>
<dbReference type="Proteomes" id="UP001139031">
    <property type="component" value="Unassembled WGS sequence"/>
</dbReference>
<reference evidence="1" key="1">
    <citation type="submission" date="2021-08" db="EMBL/GenBank/DDBJ databases">
        <authorList>
            <person name="Stevens D.C."/>
        </authorList>
    </citation>
    <scope>NUCLEOTIDE SEQUENCE</scope>
    <source>
        <strain evidence="1">DSM 53165</strain>
    </source>
</reference>
<comment type="caution">
    <text evidence="1">The sequence shown here is derived from an EMBL/GenBank/DDBJ whole genome shotgun (WGS) entry which is preliminary data.</text>
</comment>
<organism evidence="1 2">
    <name type="scientific">Nannocystis pusilla</name>
    <dbReference type="NCBI Taxonomy" id="889268"/>
    <lineage>
        <taxon>Bacteria</taxon>
        <taxon>Pseudomonadati</taxon>
        <taxon>Myxococcota</taxon>
        <taxon>Polyangia</taxon>
        <taxon>Nannocystales</taxon>
        <taxon>Nannocystaceae</taxon>
        <taxon>Nannocystis</taxon>
    </lineage>
</organism>
<protein>
    <submittedName>
        <fullName evidence="1">Uncharacterized protein</fullName>
    </submittedName>
</protein>
<accession>A0ABS7TPV2</accession>